<dbReference type="Proteomes" id="UP000727407">
    <property type="component" value="Unassembled WGS sequence"/>
</dbReference>
<organism evidence="1 2">
    <name type="scientific">Clarias magur</name>
    <name type="common">Asian catfish</name>
    <name type="synonym">Macropteronotus magur</name>
    <dbReference type="NCBI Taxonomy" id="1594786"/>
    <lineage>
        <taxon>Eukaryota</taxon>
        <taxon>Metazoa</taxon>
        <taxon>Chordata</taxon>
        <taxon>Craniata</taxon>
        <taxon>Vertebrata</taxon>
        <taxon>Euteleostomi</taxon>
        <taxon>Actinopterygii</taxon>
        <taxon>Neopterygii</taxon>
        <taxon>Teleostei</taxon>
        <taxon>Ostariophysi</taxon>
        <taxon>Siluriformes</taxon>
        <taxon>Clariidae</taxon>
        <taxon>Clarias</taxon>
    </lineage>
</organism>
<gene>
    <name evidence="1" type="ORF">DAT39_016526</name>
</gene>
<proteinExistence type="predicted"/>
<name>A0A8J4WWW8_CLAMG</name>
<protein>
    <submittedName>
        <fullName evidence="1">Uncharacterized protein</fullName>
    </submittedName>
</protein>
<keyword evidence="2" id="KW-1185">Reference proteome</keyword>
<reference evidence="1" key="1">
    <citation type="submission" date="2020-07" db="EMBL/GenBank/DDBJ databases">
        <title>Clarias magur genome sequencing, assembly and annotation.</title>
        <authorList>
            <person name="Kushwaha B."/>
            <person name="Kumar R."/>
            <person name="Das P."/>
            <person name="Joshi C.G."/>
            <person name="Kumar D."/>
            <person name="Nagpure N.S."/>
            <person name="Pandey M."/>
            <person name="Agarwal S."/>
            <person name="Srivastava S."/>
            <person name="Singh M."/>
            <person name="Sahoo L."/>
            <person name="Jayasankar P."/>
            <person name="Meher P.K."/>
            <person name="Koringa P.G."/>
            <person name="Iquebal M.A."/>
            <person name="Das S.P."/>
            <person name="Bit A."/>
            <person name="Patnaik S."/>
            <person name="Patel N."/>
            <person name="Shah T.M."/>
            <person name="Hinsu A."/>
            <person name="Jena J.K."/>
        </authorList>
    </citation>
    <scope>NUCLEOTIDE SEQUENCE</scope>
    <source>
        <strain evidence="1">CIFAMagur01</strain>
        <tissue evidence="1">Testis</tissue>
    </source>
</reference>
<dbReference type="AlphaFoldDB" id="A0A8J4WWW8"/>
<comment type="caution">
    <text evidence="1">The sequence shown here is derived from an EMBL/GenBank/DDBJ whole genome shotgun (WGS) entry which is preliminary data.</text>
</comment>
<accession>A0A8J4WWW8</accession>
<evidence type="ECO:0000313" key="2">
    <source>
        <dbReference type="Proteomes" id="UP000727407"/>
    </source>
</evidence>
<evidence type="ECO:0000313" key="1">
    <source>
        <dbReference type="EMBL" id="KAF5893776.1"/>
    </source>
</evidence>
<dbReference type="EMBL" id="QNUK01000413">
    <property type="protein sequence ID" value="KAF5893776.1"/>
    <property type="molecule type" value="Genomic_DNA"/>
</dbReference>
<sequence>MEAEIKEKRAMILQFFFFFFQEKPTNEEVKQVLSKFDATGSTLLGPCVILLVMAHFKEKVDALIIQVD</sequence>
<feature type="non-terminal residue" evidence="1">
    <location>
        <position position="68"/>
    </location>
</feature>